<comment type="caution">
    <text evidence="1">The sequence shown here is derived from an EMBL/GenBank/DDBJ whole genome shotgun (WGS) entry which is preliminary data.</text>
</comment>
<evidence type="ECO:0000313" key="2">
    <source>
        <dbReference type="Proteomes" id="UP000252189"/>
    </source>
</evidence>
<organism evidence="1 2">
    <name type="scientific">Haloplanus salinus</name>
    <dbReference type="NCBI Taxonomy" id="1126245"/>
    <lineage>
        <taxon>Archaea</taxon>
        <taxon>Methanobacteriati</taxon>
        <taxon>Methanobacteriota</taxon>
        <taxon>Stenosarchaea group</taxon>
        <taxon>Halobacteria</taxon>
        <taxon>Halobacteriales</taxon>
        <taxon>Haloferacaceae</taxon>
        <taxon>Haloplanus</taxon>
    </lineage>
</organism>
<protein>
    <submittedName>
        <fullName evidence="1">Uncharacterized protein</fullName>
    </submittedName>
</protein>
<name>A0A368NC22_9EURY</name>
<dbReference type="EMBL" id="QPHM01000001">
    <property type="protein sequence ID" value="RCU47145.1"/>
    <property type="molecule type" value="Genomic_DNA"/>
</dbReference>
<proteinExistence type="predicted"/>
<reference evidence="1 2" key="1">
    <citation type="submission" date="2018-07" db="EMBL/GenBank/DDBJ databases">
        <title>Genome sequences of Haloplanus salinus JCM 18368T.</title>
        <authorList>
            <person name="Kim Y.B."/>
            <person name="Roh S.W."/>
        </authorList>
    </citation>
    <scope>NUCLEOTIDE SEQUENCE [LARGE SCALE GENOMIC DNA]</scope>
    <source>
        <strain evidence="1 2">JCM 18368</strain>
    </source>
</reference>
<accession>A0A368NC22</accession>
<evidence type="ECO:0000313" key="1">
    <source>
        <dbReference type="EMBL" id="RCU47145.1"/>
    </source>
</evidence>
<keyword evidence="2" id="KW-1185">Reference proteome</keyword>
<dbReference type="AlphaFoldDB" id="A0A368NC22"/>
<dbReference type="Proteomes" id="UP000252189">
    <property type="component" value="Unassembled WGS sequence"/>
</dbReference>
<sequence length="115" mass="12595">MGTVGRRSNCVGVGRPAAGSVAGERLLTGRAVVRAEFEFERLVVELVEELVVRDVLALDPSRLDVAHGACVQNGHDLTRVGSALEVRSRQCGDRFVGSREVVRIHRRSDTTRLPY</sequence>
<gene>
    <name evidence="1" type="ORF">DU504_07425</name>
</gene>